<dbReference type="NCBIfam" id="TIGR00456">
    <property type="entry name" value="argS"/>
    <property type="match status" value="1"/>
</dbReference>
<evidence type="ECO:0000313" key="14">
    <source>
        <dbReference type="Proteomes" id="UP000183635"/>
    </source>
</evidence>
<feature type="short sequence motif" description="'HIGH' region" evidence="9">
    <location>
        <begin position="131"/>
        <end position="141"/>
    </location>
</feature>
<dbReference type="OrthoDB" id="9803211at2"/>
<dbReference type="SUPFAM" id="SSF52374">
    <property type="entry name" value="Nucleotidylyl transferase"/>
    <property type="match status" value="1"/>
</dbReference>
<keyword evidence="5 9" id="KW-0067">ATP-binding</keyword>
<dbReference type="GO" id="GO:0005737">
    <property type="term" value="C:cytoplasm"/>
    <property type="evidence" value="ECO:0007669"/>
    <property type="project" value="UniProtKB-SubCell"/>
</dbReference>
<evidence type="ECO:0000256" key="2">
    <source>
        <dbReference type="ARBA" id="ARBA00022490"/>
    </source>
</evidence>
<dbReference type="Pfam" id="PF03485">
    <property type="entry name" value="Arg_tRNA_synt_N"/>
    <property type="match status" value="1"/>
</dbReference>
<accession>A0A1I2YE58</accession>
<dbReference type="RefSeq" id="WP_074966390.1">
    <property type="nucleotide sequence ID" value="NZ_CBCRYP010000034.1"/>
</dbReference>
<sequence>MNLFSDIRALVLDALAQMERAGELPAGLDTANVTVEPPRDAAHGDMATNAAMVLSKPAGKKPRDIAETLAARLAADPRILSAEVAGPGFLNLRLAPGEWQGVVRAALTEGADYGRSGIGRGRKVNVEFVSANPTGPMHVGHARGAVFGDALAALLAFSGHEVTREYYINDGGAQVDVLARSAYERYREANGLEPEIREGLYPGDYLIPVGEALKAKYGDSLLDRPEDDWLAEVREFATEAMMGMIRQDLALLNVHMDVFSSEKALYGTGRIEAAIDRLRRAGLIYEGVLEPPKGKTPDDWEPREQTLFRSTAHGDDVDRPVKKSDGSWTYFAPDIAYHWDKIDRGFDELIDVFGADHGGYVKRMTAAVSALSNGRVPLDVKLIQLVKLFKNGEPFKMSKRAGTFVTLRDVVEQAGPDVTRFHMLTRKNDAALDFDFARVLEQSKDNPVWYVQYASARVNSVLNRAASMGVDTSDAALAAADLSLLSHPAELDLARKVAEWPRMLEIAARAHEPHRVAFFLYDIASELHSLWNRGNDEPALRFVQEGDSGATAAKIALARAVGVVISAGLGILGVTPAKEMR</sequence>
<dbReference type="GO" id="GO:0006420">
    <property type="term" value="P:arginyl-tRNA aminoacylation"/>
    <property type="evidence" value="ECO:0007669"/>
    <property type="project" value="UniProtKB-UniRule"/>
</dbReference>
<dbReference type="Pfam" id="PF05746">
    <property type="entry name" value="DALR_1"/>
    <property type="match status" value="1"/>
</dbReference>
<dbReference type="STRING" id="34004.SAMN04488021_1047"/>
<dbReference type="SMART" id="SM00836">
    <property type="entry name" value="DALR_1"/>
    <property type="match status" value="1"/>
</dbReference>
<dbReference type="GO" id="GO:0004814">
    <property type="term" value="F:arginine-tRNA ligase activity"/>
    <property type="evidence" value="ECO:0007669"/>
    <property type="project" value="UniProtKB-UniRule"/>
</dbReference>
<dbReference type="HAMAP" id="MF_00123">
    <property type="entry name" value="Arg_tRNA_synth"/>
    <property type="match status" value="1"/>
</dbReference>
<evidence type="ECO:0000256" key="3">
    <source>
        <dbReference type="ARBA" id="ARBA00022598"/>
    </source>
</evidence>
<proteinExistence type="inferred from homology"/>
<gene>
    <name evidence="9" type="primary">argS</name>
    <name evidence="13" type="ORF">SAMN04488021_1047</name>
</gene>
<dbReference type="InterPro" id="IPR035684">
    <property type="entry name" value="ArgRS_core"/>
</dbReference>
<keyword evidence="14" id="KW-1185">Reference proteome</keyword>
<dbReference type="GO" id="GO:0005524">
    <property type="term" value="F:ATP binding"/>
    <property type="evidence" value="ECO:0007669"/>
    <property type="project" value="UniProtKB-UniRule"/>
</dbReference>
<evidence type="ECO:0000256" key="8">
    <source>
        <dbReference type="ARBA" id="ARBA00049339"/>
    </source>
</evidence>
<evidence type="ECO:0000259" key="11">
    <source>
        <dbReference type="SMART" id="SM00836"/>
    </source>
</evidence>
<dbReference type="Proteomes" id="UP000183635">
    <property type="component" value="Unassembled WGS sequence"/>
</dbReference>
<organism evidence="13 14">
    <name type="scientific">Paracoccus aminovorans</name>
    <dbReference type="NCBI Taxonomy" id="34004"/>
    <lineage>
        <taxon>Bacteria</taxon>
        <taxon>Pseudomonadati</taxon>
        <taxon>Pseudomonadota</taxon>
        <taxon>Alphaproteobacteria</taxon>
        <taxon>Rhodobacterales</taxon>
        <taxon>Paracoccaceae</taxon>
        <taxon>Paracoccus</taxon>
    </lineage>
</organism>
<dbReference type="Gene3D" id="3.40.50.620">
    <property type="entry name" value="HUPs"/>
    <property type="match status" value="1"/>
</dbReference>
<keyword evidence="6 9" id="KW-0648">Protein biosynthesis</keyword>
<keyword evidence="7 9" id="KW-0030">Aminoacyl-tRNA synthetase</keyword>
<dbReference type="Gene3D" id="1.10.730.10">
    <property type="entry name" value="Isoleucyl-tRNA Synthetase, Domain 1"/>
    <property type="match status" value="1"/>
</dbReference>
<dbReference type="InterPro" id="IPR014729">
    <property type="entry name" value="Rossmann-like_a/b/a_fold"/>
</dbReference>
<dbReference type="InterPro" id="IPR008909">
    <property type="entry name" value="DALR_anticod-bd"/>
</dbReference>
<keyword evidence="4 9" id="KW-0547">Nucleotide-binding</keyword>
<keyword evidence="3 9" id="KW-0436">Ligase</keyword>
<evidence type="ECO:0000256" key="9">
    <source>
        <dbReference type="HAMAP-Rule" id="MF_00123"/>
    </source>
</evidence>
<evidence type="ECO:0000256" key="7">
    <source>
        <dbReference type="ARBA" id="ARBA00023146"/>
    </source>
</evidence>
<dbReference type="SUPFAM" id="SSF47323">
    <property type="entry name" value="Anticodon-binding domain of a subclass of class I aminoacyl-tRNA synthetases"/>
    <property type="match status" value="1"/>
</dbReference>
<dbReference type="EC" id="6.1.1.19" evidence="9"/>
<dbReference type="InterPro" id="IPR009080">
    <property type="entry name" value="tRNAsynth_Ia_anticodon-bd"/>
</dbReference>
<protein>
    <recommendedName>
        <fullName evidence="9">Arginine--tRNA ligase</fullName>
        <ecNumber evidence="9">6.1.1.19</ecNumber>
    </recommendedName>
    <alternativeName>
        <fullName evidence="9">Arginyl-tRNA synthetase</fullName>
        <shortName evidence="9">ArgRS</shortName>
    </alternativeName>
</protein>
<dbReference type="SUPFAM" id="SSF55190">
    <property type="entry name" value="Arginyl-tRNA synthetase (ArgRS), N-terminal 'additional' domain"/>
    <property type="match status" value="1"/>
</dbReference>
<reference evidence="13 14" key="1">
    <citation type="submission" date="2016-10" db="EMBL/GenBank/DDBJ databases">
        <authorList>
            <person name="de Groot N.N."/>
        </authorList>
    </citation>
    <scope>NUCLEOTIDE SEQUENCE [LARGE SCALE GENOMIC DNA]</scope>
    <source>
        <strain evidence="13 14">DSM 8537</strain>
    </source>
</reference>
<dbReference type="SMART" id="SM01016">
    <property type="entry name" value="Arg_tRNA_synt_N"/>
    <property type="match status" value="1"/>
</dbReference>
<dbReference type="PANTHER" id="PTHR11956:SF5">
    <property type="entry name" value="ARGININE--TRNA LIGASE, CYTOPLASMIC"/>
    <property type="match status" value="1"/>
</dbReference>
<dbReference type="InterPro" id="IPR001412">
    <property type="entry name" value="aa-tRNA-synth_I_CS"/>
</dbReference>
<dbReference type="AlphaFoldDB" id="A0A1I2YE58"/>
<dbReference type="PANTHER" id="PTHR11956">
    <property type="entry name" value="ARGINYL-TRNA SYNTHETASE"/>
    <property type="match status" value="1"/>
</dbReference>
<evidence type="ECO:0000256" key="1">
    <source>
        <dbReference type="ARBA" id="ARBA00005594"/>
    </source>
</evidence>
<dbReference type="InterPro" id="IPR036695">
    <property type="entry name" value="Arg-tRNA-synth_N_sf"/>
</dbReference>
<keyword evidence="2 9" id="KW-0963">Cytoplasm</keyword>
<dbReference type="PROSITE" id="PS00178">
    <property type="entry name" value="AA_TRNA_LIGASE_I"/>
    <property type="match status" value="1"/>
</dbReference>
<dbReference type="PRINTS" id="PR01038">
    <property type="entry name" value="TRNASYNTHARG"/>
</dbReference>
<evidence type="ECO:0000256" key="5">
    <source>
        <dbReference type="ARBA" id="ARBA00022840"/>
    </source>
</evidence>
<dbReference type="Gene3D" id="3.30.1360.70">
    <property type="entry name" value="Arginyl tRNA synthetase N-terminal domain"/>
    <property type="match status" value="1"/>
</dbReference>
<dbReference type="InterPro" id="IPR001278">
    <property type="entry name" value="Arg-tRNA-ligase"/>
</dbReference>
<dbReference type="EMBL" id="FOPU01000004">
    <property type="protein sequence ID" value="SFH23855.1"/>
    <property type="molecule type" value="Genomic_DNA"/>
</dbReference>
<dbReference type="Pfam" id="PF00750">
    <property type="entry name" value="tRNA-synt_1d"/>
    <property type="match status" value="1"/>
</dbReference>
<evidence type="ECO:0000259" key="12">
    <source>
        <dbReference type="SMART" id="SM01016"/>
    </source>
</evidence>
<evidence type="ECO:0000256" key="6">
    <source>
        <dbReference type="ARBA" id="ARBA00022917"/>
    </source>
</evidence>
<name>A0A1I2YE58_9RHOB</name>
<dbReference type="CDD" id="cd00671">
    <property type="entry name" value="ArgRS_core"/>
    <property type="match status" value="1"/>
</dbReference>
<feature type="domain" description="DALR anticodon binding" evidence="11">
    <location>
        <begin position="451"/>
        <end position="580"/>
    </location>
</feature>
<comment type="similarity">
    <text evidence="1 9 10">Belongs to the class-I aminoacyl-tRNA synthetase family.</text>
</comment>
<evidence type="ECO:0000256" key="10">
    <source>
        <dbReference type="RuleBase" id="RU363038"/>
    </source>
</evidence>
<comment type="catalytic activity">
    <reaction evidence="8 9">
        <text>tRNA(Arg) + L-arginine + ATP = L-arginyl-tRNA(Arg) + AMP + diphosphate</text>
        <dbReference type="Rhea" id="RHEA:20301"/>
        <dbReference type="Rhea" id="RHEA-COMP:9658"/>
        <dbReference type="Rhea" id="RHEA-COMP:9673"/>
        <dbReference type="ChEBI" id="CHEBI:30616"/>
        <dbReference type="ChEBI" id="CHEBI:32682"/>
        <dbReference type="ChEBI" id="CHEBI:33019"/>
        <dbReference type="ChEBI" id="CHEBI:78442"/>
        <dbReference type="ChEBI" id="CHEBI:78513"/>
        <dbReference type="ChEBI" id="CHEBI:456215"/>
        <dbReference type="EC" id="6.1.1.19"/>
    </reaction>
</comment>
<feature type="domain" description="Arginyl tRNA synthetase N-terminal" evidence="12">
    <location>
        <begin position="5"/>
        <end position="94"/>
    </location>
</feature>
<evidence type="ECO:0000313" key="13">
    <source>
        <dbReference type="EMBL" id="SFH23855.1"/>
    </source>
</evidence>
<evidence type="ECO:0000256" key="4">
    <source>
        <dbReference type="ARBA" id="ARBA00022741"/>
    </source>
</evidence>
<comment type="subcellular location">
    <subcellularLocation>
        <location evidence="9">Cytoplasm</location>
    </subcellularLocation>
</comment>
<dbReference type="InterPro" id="IPR005148">
    <property type="entry name" value="Arg-tRNA-synth_N"/>
</dbReference>
<comment type="subunit">
    <text evidence="9">Monomer.</text>
</comment>